<dbReference type="NCBIfam" id="TIGR00251">
    <property type="entry name" value="DUF167 family protein"/>
    <property type="match status" value="1"/>
</dbReference>
<evidence type="ECO:0000313" key="3">
    <source>
        <dbReference type="EMBL" id="CUV66291.1"/>
    </source>
</evidence>
<reference evidence="3" key="1">
    <citation type="submission" date="2015-11" db="EMBL/GenBank/DDBJ databases">
        <authorList>
            <person name="Zhang Y."/>
            <person name="Guo Z."/>
        </authorList>
    </citation>
    <scope>NUCLEOTIDE SEQUENCE</scope>
    <source>
        <strain evidence="3">BN30871</strain>
    </source>
</reference>
<protein>
    <recommendedName>
        <fullName evidence="2">UPF0235 protein BN3087_710021</fullName>
    </recommendedName>
</protein>
<dbReference type="SMART" id="SM01152">
    <property type="entry name" value="DUF167"/>
    <property type="match status" value="1"/>
</dbReference>
<dbReference type="EMBL" id="FAXN01000075">
    <property type="protein sequence ID" value="CUV66291.1"/>
    <property type="molecule type" value="Genomic_DNA"/>
</dbReference>
<dbReference type="Gene3D" id="3.30.1200.10">
    <property type="entry name" value="YggU-like"/>
    <property type="match status" value="1"/>
</dbReference>
<name>A0A0S4XPR6_9BACT</name>
<dbReference type="Pfam" id="PF02594">
    <property type="entry name" value="DUF167"/>
    <property type="match status" value="1"/>
</dbReference>
<dbReference type="PANTHER" id="PTHR13420">
    <property type="entry name" value="UPF0235 PROTEIN C15ORF40"/>
    <property type="match status" value="1"/>
</dbReference>
<evidence type="ECO:0000256" key="2">
    <source>
        <dbReference type="HAMAP-Rule" id="MF_00634"/>
    </source>
</evidence>
<comment type="similarity">
    <text evidence="1 2">Belongs to the UPF0235 family.</text>
</comment>
<gene>
    <name evidence="3" type="ORF">BN3087_710021</name>
</gene>
<evidence type="ECO:0000256" key="1">
    <source>
        <dbReference type="ARBA" id="ARBA00010364"/>
    </source>
</evidence>
<organism evidence="3">
    <name type="scientific">Sulfurovum sp. enrichment culture clone C5</name>
    <dbReference type="NCBI Taxonomy" id="497650"/>
    <lineage>
        <taxon>Bacteria</taxon>
        <taxon>Pseudomonadati</taxon>
        <taxon>Campylobacterota</taxon>
        <taxon>Epsilonproteobacteria</taxon>
        <taxon>Campylobacterales</taxon>
        <taxon>Sulfurovaceae</taxon>
        <taxon>Sulfurovum</taxon>
        <taxon>environmental samples</taxon>
    </lineage>
</organism>
<dbReference type="HAMAP" id="MF_00634">
    <property type="entry name" value="UPF0235"/>
    <property type="match status" value="1"/>
</dbReference>
<dbReference type="PANTHER" id="PTHR13420:SF7">
    <property type="entry name" value="UPF0235 PROTEIN C15ORF40"/>
    <property type="match status" value="1"/>
</dbReference>
<proteinExistence type="inferred from homology"/>
<dbReference type="GO" id="GO:0005737">
    <property type="term" value="C:cytoplasm"/>
    <property type="evidence" value="ECO:0007669"/>
    <property type="project" value="TreeGrafter"/>
</dbReference>
<dbReference type="InterPro" id="IPR036591">
    <property type="entry name" value="YggU-like_sf"/>
</dbReference>
<dbReference type="InterPro" id="IPR003746">
    <property type="entry name" value="DUF167"/>
</dbReference>
<dbReference type="AlphaFoldDB" id="A0A0S4XPR6"/>
<accession>A0A0S4XPR6</accession>
<dbReference type="SUPFAM" id="SSF69786">
    <property type="entry name" value="YggU-like"/>
    <property type="match status" value="1"/>
</dbReference>
<sequence>MQPTPLKNEFYEWRQETLILNILGTPSAKQDKILKPKGTQLKVSIKKAPEDGKATDYMVKFLADEFGVSKSDIKVVYGETSINKQFCIKSPKKLPSVIQIEEQ</sequence>